<feature type="repeat" description="ANK" evidence="3">
    <location>
        <begin position="796"/>
        <end position="828"/>
    </location>
</feature>
<evidence type="ECO:0000256" key="2">
    <source>
        <dbReference type="ARBA" id="ARBA00023043"/>
    </source>
</evidence>
<dbReference type="Pfam" id="PF22939">
    <property type="entry name" value="WHD_GPIID"/>
    <property type="match status" value="1"/>
</dbReference>
<dbReference type="Pfam" id="PF06985">
    <property type="entry name" value="HET"/>
    <property type="match status" value="1"/>
</dbReference>
<feature type="repeat" description="ANK" evidence="3">
    <location>
        <begin position="895"/>
        <end position="927"/>
    </location>
</feature>
<proteinExistence type="predicted"/>
<dbReference type="SUPFAM" id="SSF48403">
    <property type="entry name" value="Ankyrin repeat"/>
    <property type="match status" value="2"/>
</dbReference>
<dbReference type="Pfam" id="PF00023">
    <property type="entry name" value="Ank"/>
    <property type="match status" value="1"/>
</dbReference>
<feature type="repeat" description="ANK" evidence="3">
    <location>
        <begin position="928"/>
        <end position="960"/>
    </location>
</feature>
<dbReference type="PROSITE" id="PS50297">
    <property type="entry name" value="ANK_REP_REGION"/>
    <property type="match status" value="14"/>
</dbReference>
<feature type="repeat" description="ANK" evidence="3">
    <location>
        <begin position="1225"/>
        <end position="1257"/>
    </location>
</feature>
<dbReference type="Pfam" id="PF13637">
    <property type="entry name" value="Ank_4"/>
    <property type="match status" value="2"/>
</dbReference>
<dbReference type="InterPro" id="IPR056884">
    <property type="entry name" value="NPHP3-like_N"/>
</dbReference>
<evidence type="ECO:0000313" key="8">
    <source>
        <dbReference type="Proteomes" id="UP000249757"/>
    </source>
</evidence>
<sequence length="1395" mass="152905">MRLLYTASDERLMWTDDLIGDKTPPYAILSHTWKEGQEVTFTDLKGLDNAADANARNKEGYQKLRFCAQQAKRDGLEYFWVDTCCIDKSNNTELSKAINSMFRWYQNAKKCYVFLSDVGSDTLEGDDETAFKQSRWFKRGWTLQELLAPHSVEFFSKEGVRLGDKESLKHTIHEVTGISMKALSGSDLSEFDIAKRFSWAANRQTTEEEDEAYCLFGIFGVHLPLIYGEGKERALKRLKKEIETSEDASVNNTKTRSRSQEERISKICSWLSAPDPSTNYYKAHKQRQAETGLWLLESANFIEWKERALSRLWLYGIPGCGKTILSSTIIEHLLQYCHGNISMVTTYFYFDFNDIQKQDPELMLRSLLCQLVQRSITIPKGVDALFSSCENGQRWPSVNALLEVTQQAAREFTQVYVVVDALDECIQRSELMDMLETIASWRLDNLHLLMTSRKERDIEKYLEGYVKEEDAVCLQRDVVDQDIQRYVQQRLRDDKSLAKWNRDATVRQEIEAALMFGARGMFRWAACQLDTLAKCRNRAMLRSSLATLPQTLDQTYDLILAAISEEDCKYAMRILQWLTFSARPLSAEEIAEIVAIDTERDLAFNRDEVLEDPLEALDICSSLVTVTTNEAFGGLKPTQRIISLAHYSVQEYLVSDRIKQGLAKQYSMQDVECHKAITKGSLKYLTQFHQLSPTDIQERSALARYTAEFWNSHLRKTGDDMERISHLAMDLMNIEKPAFLTWIRLYDPDRPGERQNLERSLDSIPPPLYYAAELGLRTIARLLLDQGVDVNAQGGRYGNALQAASRKGRWQIVEMLLDKGADVNAQGGEYSNTLYAASRIGHWKIVRMLLNKDADVNAQGGYFGNALQAALARGHEQIVEMLLDKGAEVNAQGGRYGNALQAASRKGRRQIVEMLLDKGADVNAQGGEYGNALQAASAEGHEAIVKLLLDKGAEVNAQGGHYGNALQAASARGYGQVVKALIDRGAEVNAQGAIYGNALQAASVRGYGQVVKALIDQGAEVNAQGGVYGSALQAASARGYGQVVRALIDQGAEVNAQGGEYGNALQAASAGGYGQVVKALLDKGANVNAQDKDFGNALQAASDGGHEQIVQMLIDQGAEVNAQGGEYGNALQAASARGHEQVVKTLIDQGAEVNAQGGEYGNALQAASARGHEQVVKTLIDQGAEVNAQGGEYGNALQVASDGGHEQIVQMLLDKGAEVNAQGGRYGNALQAASDGGHEQIVQMLLDKGAEVNAQGGEYGNALQAASARGHEQVVKTLIDQGAEVNAQGGIYGNALQAASDGGHEQIVQMLLDKGAEVNAQGGEYGNALQAASARGHEQVVKTLIDQGAEVNAQGGEYGNALQAALAGGYEQVVKALLDAGAHQHQEGNTVSGSE</sequence>
<evidence type="ECO:0000256" key="1">
    <source>
        <dbReference type="ARBA" id="ARBA00022737"/>
    </source>
</evidence>
<protein>
    <submittedName>
        <fullName evidence="7">Ankyrin repeat domain protein</fullName>
    </submittedName>
</protein>
<dbReference type="SMART" id="SM00248">
    <property type="entry name" value="ANK"/>
    <property type="match status" value="19"/>
</dbReference>
<dbReference type="Gene3D" id="3.40.50.300">
    <property type="entry name" value="P-loop containing nucleotide triphosphate hydrolases"/>
    <property type="match status" value="1"/>
</dbReference>
<reference evidence="8" key="1">
    <citation type="journal article" date="2022" name="Microb. Genom.">
        <title>A global pangenome for the wheat fungal pathogen Pyrenophora tritici-repentis and prediction of effector protein structural homology.</title>
        <authorList>
            <person name="Moolhuijzen P.M."/>
            <person name="See P.T."/>
            <person name="Shi G."/>
            <person name="Powell H.R."/>
            <person name="Cockram J."/>
            <person name="Jorgensen L.N."/>
            <person name="Benslimane H."/>
            <person name="Strelkov S.E."/>
            <person name="Turner J."/>
            <person name="Liu Z."/>
            <person name="Moffat C.S."/>
        </authorList>
    </citation>
    <scope>NUCLEOTIDE SEQUENCE [LARGE SCALE GENOMIC DNA]</scope>
</reference>
<accession>A0A922NIN0</accession>
<feature type="repeat" description="ANK" evidence="3">
    <location>
        <begin position="1060"/>
        <end position="1092"/>
    </location>
</feature>
<dbReference type="SUPFAM" id="SSF52540">
    <property type="entry name" value="P-loop containing nucleoside triphosphate hydrolases"/>
    <property type="match status" value="1"/>
</dbReference>
<evidence type="ECO:0000313" key="7">
    <source>
        <dbReference type="EMBL" id="KAI1518584.1"/>
    </source>
</evidence>
<dbReference type="Gene3D" id="1.25.40.20">
    <property type="entry name" value="Ankyrin repeat-containing domain"/>
    <property type="match status" value="5"/>
</dbReference>
<dbReference type="PANTHER" id="PTHR23206:SF7">
    <property type="entry name" value="PROTEIN KINASE DOMAIN-CONTAINING PROTEIN"/>
    <property type="match status" value="1"/>
</dbReference>
<feature type="repeat" description="ANK" evidence="3">
    <location>
        <begin position="1030"/>
        <end position="1059"/>
    </location>
</feature>
<comment type="caution">
    <text evidence="7">The sequence shown here is derived from an EMBL/GenBank/DDBJ whole genome shotgun (WGS) entry which is preliminary data.</text>
</comment>
<feature type="domain" description="Heterokaryon incompatibility" evidence="4">
    <location>
        <begin position="26"/>
        <end position="124"/>
    </location>
</feature>
<dbReference type="GO" id="GO:0005737">
    <property type="term" value="C:cytoplasm"/>
    <property type="evidence" value="ECO:0007669"/>
    <property type="project" value="TreeGrafter"/>
</dbReference>
<dbReference type="InterPro" id="IPR051631">
    <property type="entry name" value="Ankyrin-KH/SAM_domain"/>
</dbReference>
<feature type="repeat" description="ANK" evidence="3">
    <location>
        <begin position="1192"/>
        <end position="1224"/>
    </location>
</feature>
<feature type="repeat" description="ANK" evidence="3">
    <location>
        <begin position="1294"/>
        <end position="1323"/>
    </location>
</feature>
<feature type="repeat" description="ANK" evidence="3">
    <location>
        <begin position="961"/>
        <end position="993"/>
    </location>
</feature>
<dbReference type="Pfam" id="PF12796">
    <property type="entry name" value="Ank_2"/>
    <property type="match status" value="5"/>
</dbReference>
<keyword evidence="2 3" id="KW-0040">ANK repeat</keyword>
<feature type="repeat" description="ANK" evidence="3">
    <location>
        <begin position="865"/>
        <end position="894"/>
    </location>
</feature>
<dbReference type="InterPro" id="IPR010730">
    <property type="entry name" value="HET"/>
</dbReference>
<dbReference type="Pfam" id="PF24883">
    <property type="entry name" value="NPHP3_N"/>
    <property type="match status" value="1"/>
</dbReference>
<dbReference type="InterPro" id="IPR036770">
    <property type="entry name" value="Ankyrin_rpt-contain_sf"/>
</dbReference>
<feature type="repeat" description="ANK" evidence="3">
    <location>
        <begin position="1093"/>
        <end position="1125"/>
    </location>
</feature>
<feature type="repeat" description="ANK" evidence="3">
    <location>
        <begin position="1159"/>
        <end position="1191"/>
    </location>
</feature>
<evidence type="ECO:0000256" key="3">
    <source>
        <dbReference type="PROSITE-ProRule" id="PRU00023"/>
    </source>
</evidence>
<gene>
    <name evidence="7" type="ORF">Ptr86124_001712</name>
</gene>
<dbReference type="PANTHER" id="PTHR23206">
    <property type="entry name" value="MASK PROTEIN"/>
    <property type="match status" value="1"/>
</dbReference>
<feature type="domain" description="Nephrocystin 3-like N-terminal" evidence="6">
    <location>
        <begin position="291"/>
        <end position="453"/>
    </location>
</feature>
<feature type="repeat" description="ANK" evidence="3">
    <location>
        <begin position="1324"/>
        <end position="1356"/>
    </location>
</feature>
<dbReference type="EMBL" id="NRDI02000002">
    <property type="protein sequence ID" value="KAI1518584.1"/>
    <property type="molecule type" value="Genomic_DNA"/>
</dbReference>
<feature type="repeat" description="ANK" evidence="3">
    <location>
        <begin position="1258"/>
        <end position="1290"/>
    </location>
</feature>
<dbReference type="InterPro" id="IPR054471">
    <property type="entry name" value="GPIID_WHD"/>
</dbReference>
<dbReference type="PROSITE" id="PS50088">
    <property type="entry name" value="ANK_REPEAT"/>
    <property type="match status" value="17"/>
</dbReference>
<feature type="repeat" description="ANK" evidence="3">
    <location>
        <begin position="829"/>
        <end position="861"/>
    </location>
</feature>
<dbReference type="InterPro" id="IPR002110">
    <property type="entry name" value="Ankyrin_rpt"/>
</dbReference>
<dbReference type="Proteomes" id="UP000249757">
    <property type="component" value="Unassembled WGS sequence"/>
</dbReference>
<evidence type="ECO:0000259" key="5">
    <source>
        <dbReference type="Pfam" id="PF22939"/>
    </source>
</evidence>
<keyword evidence="8" id="KW-1185">Reference proteome</keyword>
<name>A0A922NIN0_9PLEO</name>
<feature type="repeat" description="ANK" evidence="3">
    <location>
        <begin position="1126"/>
        <end position="1158"/>
    </location>
</feature>
<feature type="repeat" description="ANK" evidence="3">
    <location>
        <begin position="767"/>
        <end position="795"/>
    </location>
</feature>
<keyword evidence="1" id="KW-0677">Repeat</keyword>
<evidence type="ECO:0000259" key="4">
    <source>
        <dbReference type="Pfam" id="PF06985"/>
    </source>
</evidence>
<dbReference type="InterPro" id="IPR027417">
    <property type="entry name" value="P-loop_NTPase"/>
</dbReference>
<feature type="domain" description="GPI inositol-deacylase winged helix" evidence="5">
    <location>
        <begin position="568"/>
        <end position="660"/>
    </location>
</feature>
<evidence type="ECO:0000259" key="6">
    <source>
        <dbReference type="Pfam" id="PF24883"/>
    </source>
</evidence>
<organism evidence="7 8">
    <name type="scientific">Pyrenophora tritici-repentis</name>
    <dbReference type="NCBI Taxonomy" id="45151"/>
    <lineage>
        <taxon>Eukaryota</taxon>
        <taxon>Fungi</taxon>
        <taxon>Dikarya</taxon>
        <taxon>Ascomycota</taxon>
        <taxon>Pezizomycotina</taxon>
        <taxon>Dothideomycetes</taxon>
        <taxon>Pleosporomycetidae</taxon>
        <taxon>Pleosporales</taxon>
        <taxon>Pleosporineae</taxon>
        <taxon>Pleosporaceae</taxon>
        <taxon>Pyrenophora</taxon>
    </lineage>
</organism>